<accession>A0A9D0YUG5</accession>
<dbReference type="EMBL" id="DVFO01000055">
    <property type="protein sequence ID" value="HIQ61095.1"/>
    <property type="molecule type" value="Genomic_DNA"/>
</dbReference>
<dbReference type="AlphaFoldDB" id="A0A9D0YUG5"/>
<feature type="transmembrane region" description="Helical" evidence="2">
    <location>
        <begin position="316"/>
        <end position="336"/>
    </location>
</feature>
<reference evidence="4" key="2">
    <citation type="journal article" date="2021" name="PeerJ">
        <title>Extensive microbial diversity within the chicken gut microbiome revealed by metagenomics and culture.</title>
        <authorList>
            <person name="Gilroy R."/>
            <person name="Ravi A."/>
            <person name="Getino M."/>
            <person name="Pursley I."/>
            <person name="Horton D.L."/>
            <person name="Alikhan N.F."/>
            <person name="Baker D."/>
            <person name="Gharbi K."/>
            <person name="Hall N."/>
            <person name="Watson M."/>
            <person name="Adriaenssens E.M."/>
            <person name="Foster-Nyarko E."/>
            <person name="Jarju S."/>
            <person name="Secka A."/>
            <person name="Antonio M."/>
            <person name="Oren A."/>
            <person name="Chaudhuri R.R."/>
            <person name="La Ragione R."/>
            <person name="Hildebrand F."/>
            <person name="Pallen M.J."/>
        </authorList>
    </citation>
    <scope>NUCLEOTIDE SEQUENCE</scope>
    <source>
        <strain evidence="4">ChiGjej2B2-12916</strain>
    </source>
</reference>
<keyword evidence="2" id="KW-0472">Membrane</keyword>
<dbReference type="PANTHER" id="PTHR41259:SF1">
    <property type="entry name" value="DOUBLE-STRAND BREAK REPAIR RAD50 ATPASE, PUTATIVE-RELATED"/>
    <property type="match status" value="1"/>
</dbReference>
<keyword evidence="2" id="KW-0812">Transmembrane</keyword>
<evidence type="ECO:0000259" key="3">
    <source>
        <dbReference type="Pfam" id="PF13514"/>
    </source>
</evidence>
<dbReference type="Proteomes" id="UP000886879">
    <property type="component" value="Unassembled WGS sequence"/>
</dbReference>
<protein>
    <submittedName>
        <fullName evidence="4">AAA family ATPase</fullName>
    </submittedName>
</protein>
<evidence type="ECO:0000313" key="4">
    <source>
        <dbReference type="EMBL" id="HIQ61095.1"/>
    </source>
</evidence>
<evidence type="ECO:0000256" key="1">
    <source>
        <dbReference type="SAM" id="Coils"/>
    </source>
</evidence>
<proteinExistence type="predicted"/>
<dbReference type="Pfam" id="PF13514">
    <property type="entry name" value="AAA_27"/>
    <property type="match status" value="1"/>
</dbReference>
<reference evidence="4" key="1">
    <citation type="submission" date="2020-10" db="EMBL/GenBank/DDBJ databases">
        <authorList>
            <person name="Gilroy R."/>
        </authorList>
    </citation>
    <scope>NUCLEOTIDE SEQUENCE</scope>
    <source>
        <strain evidence="4">ChiGjej2B2-12916</strain>
    </source>
</reference>
<keyword evidence="2" id="KW-1133">Transmembrane helix</keyword>
<dbReference type="SUPFAM" id="SSF52540">
    <property type="entry name" value="P-loop containing nucleoside triphosphate hydrolases"/>
    <property type="match status" value="1"/>
</dbReference>
<organism evidence="4 5">
    <name type="scientific">Candidatus Enterenecus faecium</name>
    <dbReference type="NCBI Taxonomy" id="2840780"/>
    <lineage>
        <taxon>Bacteria</taxon>
        <taxon>Bacillati</taxon>
        <taxon>Bacillota</taxon>
        <taxon>Clostridia</taxon>
        <taxon>Eubacteriales</taxon>
        <taxon>Candidatus Enterenecus</taxon>
    </lineage>
</organism>
<evidence type="ECO:0000313" key="5">
    <source>
        <dbReference type="Proteomes" id="UP000886879"/>
    </source>
</evidence>
<gene>
    <name evidence="4" type="ORF">IAD31_05815</name>
</gene>
<feature type="domain" description="YhaN AAA" evidence="3">
    <location>
        <begin position="9"/>
        <end position="63"/>
    </location>
</feature>
<name>A0A9D0YUG5_9FIRM</name>
<feature type="coiled-coil region" evidence="1">
    <location>
        <begin position="382"/>
        <end position="505"/>
    </location>
</feature>
<evidence type="ECO:0000256" key="2">
    <source>
        <dbReference type="SAM" id="Phobius"/>
    </source>
</evidence>
<dbReference type="Gene3D" id="3.40.50.300">
    <property type="entry name" value="P-loop containing nucleotide triphosphate hydrolases"/>
    <property type="match status" value="2"/>
</dbReference>
<dbReference type="InterPro" id="IPR038734">
    <property type="entry name" value="YhaN_AAA"/>
</dbReference>
<dbReference type="InterPro" id="IPR027417">
    <property type="entry name" value="P-loop_NTPase"/>
</dbReference>
<comment type="caution">
    <text evidence="4">The sequence shown here is derived from an EMBL/GenBank/DDBJ whole genome shotgun (WGS) entry which is preliminary data.</text>
</comment>
<sequence length="633" mass="69555">MNIISMTATFGKLEGATLTLSPRLNILTAPNECGKSTWAAFLTAMLYGIDTRERDKAGHLAQKTKYQPWSGAAMAGELRLEWQGQRITLRRFANRSGPFGGFEAVYTATGDPVPFLTSANVGETLTGVSREVFVRCALVGQGDTTVTAAPDLERRIAALATTGEEEVSYSATQRTLKDWRNRRQANRSTGLIPQLEGELGQVRRTLEDTAQARQTQAQARQELSGLQVRKQQLERQLEQHQAYRQQALNQRYAQALQQQAQAQQALEALPAPDPRFRGLTAAQAMEQAGNLNQQGQEHSRQRQQAKASRNRLSAALRLWVPLLGVGGLLLIILGFFLTLYPLSFVGFGCMAVAVLVAIVLVANMGKYDKILYSPAPPQGESMQEALQRYLDWLTQRQQLEAQVHHAGERVADLEAQGAQRPTTSVTPPTADPHVLTAQLRQVEGQMAQWQTRLDQATGALGRDTLEAESRRDELAGQIAQRQEEYQALTLALEGLEEANATLRQRFSPALNEKAGQLLARLTGGRHCGLTLARDLSAQVEQEGVQLPHSQLFLSAGAQEQLYLALRLALADLTAPQAPLVLDDTLANFDDQRAAAALELLAQQARERQVLLFSCHSRDAAWGEQHGANVTKLS</sequence>
<feature type="transmembrane region" description="Helical" evidence="2">
    <location>
        <begin position="342"/>
        <end position="362"/>
    </location>
</feature>
<dbReference type="PANTHER" id="PTHR41259">
    <property type="entry name" value="DOUBLE-STRAND BREAK REPAIR RAD50 ATPASE, PUTATIVE-RELATED"/>
    <property type="match status" value="1"/>
</dbReference>
<keyword evidence="1" id="KW-0175">Coiled coil</keyword>
<feature type="coiled-coil region" evidence="1">
    <location>
        <begin position="216"/>
        <end position="265"/>
    </location>
</feature>